<accession>K5ZT14</accession>
<proteinExistence type="predicted"/>
<organism evidence="2 3">
    <name type="scientific">Parabacteroides merdae CL03T12C32</name>
    <dbReference type="NCBI Taxonomy" id="999420"/>
    <lineage>
        <taxon>Bacteria</taxon>
        <taxon>Pseudomonadati</taxon>
        <taxon>Bacteroidota</taxon>
        <taxon>Bacteroidia</taxon>
        <taxon>Bacteroidales</taxon>
        <taxon>Tannerellaceae</taxon>
        <taxon>Parabacteroides</taxon>
    </lineage>
</organism>
<dbReference type="EMBL" id="AGZQ01000006">
    <property type="protein sequence ID" value="EKN14656.1"/>
    <property type="molecule type" value="Genomic_DNA"/>
</dbReference>
<keyword evidence="1" id="KW-0472">Membrane</keyword>
<dbReference type="Proteomes" id="UP000006271">
    <property type="component" value="Unassembled WGS sequence"/>
</dbReference>
<feature type="transmembrane region" description="Helical" evidence="1">
    <location>
        <begin position="66"/>
        <end position="88"/>
    </location>
</feature>
<gene>
    <name evidence="2" type="ORF">HMPREF1060_01333</name>
</gene>
<dbReference type="HOGENOM" id="CLU_2274668_0_0_10"/>
<evidence type="ECO:0000313" key="2">
    <source>
        <dbReference type="EMBL" id="EKN14656.1"/>
    </source>
</evidence>
<evidence type="ECO:0000256" key="1">
    <source>
        <dbReference type="SAM" id="Phobius"/>
    </source>
</evidence>
<name>K5ZT14_9BACT</name>
<feature type="transmembrane region" description="Helical" evidence="1">
    <location>
        <begin position="6"/>
        <end position="25"/>
    </location>
</feature>
<evidence type="ECO:0000313" key="3">
    <source>
        <dbReference type="Proteomes" id="UP000006271"/>
    </source>
</evidence>
<keyword evidence="1" id="KW-1133">Transmembrane helix</keyword>
<keyword evidence="1" id="KW-0812">Transmembrane</keyword>
<sequence>MGGEIVSEIYIFSIPMSVCLICLAVKNPSIGENTIAVKIGSVYSPSIYILHIFVGQYLLVSNLDDYPLFKTGIIFLESLLLSIFYIYLKKLIKSIYETNSNH</sequence>
<dbReference type="AlphaFoldDB" id="K5ZT14"/>
<evidence type="ECO:0008006" key="4">
    <source>
        <dbReference type="Google" id="ProtNLM"/>
    </source>
</evidence>
<protein>
    <recommendedName>
        <fullName evidence="4">Acyltransferase 3 domain-containing protein</fullName>
    </recommendedName>
</protein>
<feature type="transmembrane region" description="Helical" evidence="1">
    <location>
        <begin position="37"/>
        <end position="60"/>
    </location>
</feature>
<comment type="caution">
    <text evidence="2">The sequence shown here is derived from an EMBL/GenBank/DDBJ whole genome shotgun (WGS) entry which is preliminary data.</text>
</comment>
<reference evidence="2 3" key="1">
    <citation type="submission" date="2012-02" db="EMBL/GenBank/DDBJ databases">
        <title>The Genome Sequence of Parabacteroides merdae CL03T12C32.</title>
        <authorList>
            <consortium name="The Broad Institute Genome Sequencing Platform"/>
            <person name="Earl A."/>
            <person name="Ward D."/>
            <person name="Feldgarden M."/>
            <person name="Gevers D."/>
            <person name="Zitomersky N.L."/>
            <person name="Coyne M.J."/>
            <person name="Comstock L.E."/>
            <person name="Young S.K."/>
            <person name="Zeng Q."/>
            <person name="Gargeya S."/>
            <person name="Fitzgerald M."/>
            <person name="Haas B."/>
            <person name="Abouelleil A."/>
            <person name="Alvarado L."/>
            <person name="Arachchi H.M."/>
            <person name="Berlin A."/>
            <person name="Chapman S.B."/>
            <person name="Gearin G."/>
            <person name="Goldberg J."/>
            <person name="Griggs A."/>
            <person name="Gujja S."/>
            <person name="Hansen M."/>
            <person name="Heiman D."/>
            <person name="Howarth C."/>
            <person name="Larimer J."/>
            <person name="Lui A."/>
            <person name="MacDonald P.J.P."/>
            <person name="McCowen C."/>
            <person name="Montmayeur A."/>
            <person name="Murphy C."/>
            <person name="Neiman D."/>
            <person name="Pearson M."/>
            <person name="Priest M."/>
            <person name="Roberts A."/>
            <person name="Saif S."/>
            <person name="Shea T."/>
            <person name="Sisk P."/>
            <person name="Stolte C."/>
            <person name="Sykes S."/>
            <person name="Wortman J."/>
            <person name="Nusbaum C."/>
            <person name="Birren B."/>
        </authorList>
    </citation>
    <scope>NUCLEOTIDE SEQUENCE [LARGE SCALE GENOMIC DNA]</scope>
    <source>
        <strain evidence="2 3">CL03T12C32</strain>
    </source>
</reference>